<name>A0AAT9FRG7_9BACT</name>
<accession>A0AAT9FRG7</accession>
<dbReference type="GO" id="GO:0006412">
    <property type="term" value="P:translation"/>
    <property type="evidence" value="ECO:0007669"/>
    <property type="project" value="UniProtKB-UniRule"/>
</dbReference>
<dbReference type="Pfam" id="PF00886">
    <property type="entry name" value="Ribosomal_S16"/>
    <property type="match status" value="1"/>
</dbReference>
<evidence type="ECO:0000256" key="3">
    <source>
        <dbReference type="HAMAP-Rule" id="MF_00385"/>
    </source>
</evidence>
<proteinExistence type="inferred from homology"/>
<comment type="similarity">
    <text evidence="3">Belongs to the bacterial ribosomal protein bS16 family.</text>
</comment>
<dbReference type="PANTHER" id="PTHR12919:SF20">
    <property type="entry name" value="SMALL RIBOSOMAL SUBUNIT PROTEIN BS16M"/>
    <property type="match status" value="1"/>
</dbReference>
<dbReference type="GO" id="GO:0005737">
    <property type="term" value="C:cytoplasm"/>
    <property type="evidence" value="ECO:0007669"/>
    <property type="project" value="UniProtKB-ARBA"/>
</dbReference>
<protein>
    <recommendedName>
        <fullName evidence="3">Small ribosomal subunit protein bS16</fullName>
    </recommendedName>
</protein>
<dbReference type="InterPro" id="IPR000307">
    <property type="entry name" value="Ribosomal_bS16"/>
</dbReference>
<sequence length="85" mass="9749">MLTLRLNRQGTKDRPYYKIVAVDSRKRRDGRYIEQIGSYNPMEAGVNYTLDVAKADDWISKGAQPSDTVRDIIKKARKESMQAEA</sequence>
<gene>
    <name evidence="3 4" type="primary">rpsP</name>
    <name evidence="4" type="ORF">NT6N_36500</name>
</gene>
<dbReference type="SUPFAM" id="SSF54565">
    <property type="entry name" value="Ribosomal protein S16"/>
    <property type="match status" value="1"/>
</dbReference>
<organism evidence="4">
    <name type="scientific">Oceaniferula spumae</name>
    <dbReference type="NCBI Taxonomy" id="2979115"/>
    <lineage>
        <taxon>Bacteria</taxon>
        <taxon>Pseudomonadati</taxon>
        <taxon>Verrucomicrobiota</taxon>
        <taxon>Verrucomicrobiia</taxon>
        <taxon>Verrucomicrobiales</taxon>
        <taxon>Verrucomicrobiaceae</taxon>
        <taxon>Oceaniferula</taxon>
    </lineage>
</organism>
<dbReference type="InterPro" id="IPR023803">
    <property type="entry name" value="Ribosomal_bS16_dom_sf"/>
</dbReference>
<keyword evidence="1 3" id="KW-0689">Ribosomal protein</keyword>
<evidence type="ECO:0000256" key="1">
    <source>
        <dbReference type="ARBA" id="ARBA00022980"/>
    </source>
</evidence>
<dbReference type="KEGG" id="osu:NT6N_36500"/>
<evidence type="ECO:0000313" key="4">
    <source>
        <dbReference type="EMBL" id="BDS08610.1"/>
    </source>
</evidence>
<keyword evidence="2 3" id="KW-0687">Ribonucleoprotein</keyword>
<evidence type="ECO:0000256" key="2">
    <source>
        <dbReference type="ARBA" id="ARBA00023274"/>
    </source>
</evidence>
<dbReference type="GO" id="GO:0003735">
    <property type="term" value="F:structural constituent of ribosome"/>
    <property type="evidence" value="ECO:0007669"/>
    <property type="project" value="InterPro"/>
</dbReference>
<reference evidence="4" key="1">
    <citation type="submission" date="2024-07" db="EMBL/GenBank/DDBJ databases">
        <title>Complete genome sequence of Verrucomicrobiaceae bacterium NT6N.</title>
        <authorList>
            <person name="Huang C."/>
            <person name="Takami H."/>
            <person name="Hamasaki K."/>
        </authorList>
    </citation>
    <scope>NUCLEOTIDE SEQUENCE</scope>
    <source>
        <strain evidence="4">NT6N</strain>
    </source>
</reference>
<dbReference type="PANTHER" id="PTHR12919">
    <property type="entry name" value="30S RIBOSOMAL PROTEIN S16"/>
    <property type="match status" value="1"/>
</dbReference>
<dbReference type="NCBIfam" id="TIGR00002">
    <property type="entry name" value="S16"/>
    <property type="match status" value="1"/>
</dbReference>
<dbReference type="EMBL" id="AP026866">
    <property type="protein sequence ID" value="BDS08610.1"/>
    <property type="molecule type" value="Genomic_DNA"/>
</dbReference>
<dbReference type="GO" id="GO:0015935">
    <property type="term" value="C:small ribosomal subunit"/>
    <property type="evidence" value="ECO:0007669"/>
    <property type="project" value="TreeGrafter"/>
</dbReference>
<dbReference type="AlphaFoldDB" id="A0AAT9FRG7"/>
<dbReference type="HAMAP" id="MF_00385">
    <property type="entry name" value="Ribosomal_bS16"/>
    <property type="match status" value="1"/>
</dbReference>
<dbReference type="Gene3D" id="3.30.1320.10">
    <property type="match status" value="1"/>
</dbReference>